<dbReference type="GO" id="GO:0009055">
    <property type="term" value="F:electron transfer activity"/>
    <property type="evidence" value="ECO:0007669"/>
    <property type="project" value="InterPro"/>
</dbReference>
<reference evidence="9 10" key="1">
    <citation type="submission" date="2018-03" db="EMBL/GenBank/DDBJ databases">
        <title>Genomic Encyclopedia of Archaeal and Bacterial Type Strains, Phase II (KMG-II): from individual species to whole genera.</title>
        <authorList>
            <person name="Goeker M."/>
        </authorList>
    </citation>
    <scope>NUCLEOTIDE SEQUENCE [LARGE SCALE GENOMIC DNA]</scope>
    <source>
        <strain evidence="9 10">DSM 100212</strain>
    </source>
</reference>
<evidence type="ECO:0000256" key="1">
    <source>
        <dbReference type="ARBA" id="ARBA00022448"/>
    </source>
</evidence>
<dbReference type="Gene3D" id="1.20.120.10">
    <property type="entry name" value="Cytochrome c/b562"/>
    <property type="match status" value="1"/>
</dbReference>
<keyword evidence="3 6" id="KW-0479">Metal-binding</keyword>
<proteinExistence type="predicted"/>
<feature type="chain" id="PRO_5015730685" evidence="8">
    <location>
        <begin position="20"/>
        <end position="144"/>
    </location>
</feature>
<evidence type="ECO:0000256" key="8">
    <source>
        <dbReference type="SAM" id="SignalP"/>
    </source>
</evidence>
<evidence type="ECO:0000256" key="5">
    <source>
        <dbReference type="ARBA" id="ARBA00023004"/>
    </source>
</evidence>
<dbReference type="PROSITE" id="PS51009">
    <property type="entry name" value="CYTCII"/>
    <property type="match status" value="1"/>
</dbReference>
<dbReference type="RefSeq" id="WP_106264183.1">
    <property type="nucleotide sequence ID" value="NZ_PVTQ01000005.1"/>
</dbReference>
<accession>A0A2T0WUE5</accession>
<dbReference type="GO" id="GO:0020037">
    <property type="term" value="F:heme binding"/>
    <property type="evidence" value="ECO:0007669"/>
    <property type="project" value="InterPro"/>
</dbReference>
<evidence type="ECO:0000256" key="3">
    <source>
        <dbReference type="ARBA" id="ARBA00022723"/>
    </source>
</evidence>
<feature type="binding site" description="covalent" evidence="7">
    <location>
        <position position="138"/>
    </location>
    <ligand>
        <name>heme c</name>
        <dbReference type="ChEBI" id="CHEBI:61717"/>
    </ligand>
</feature>
<dbReference type="AlphaFoldDB" id="A0A2T0WUE5"/>
<name>A0A2T0WUE5_9RHOB</name>
<dbReference type="SUPFAM" id="SSF47175">
    <property type="entry name" value="Cytochromes"/>
    <property type="match status" value="1"/>
</dbReference>
<dbReference type="PIRSF" id="PIRSF000027">
    <property type="entry name" value="Cytc_c_prime"/>
    <property type="match status" value="1"/>
</dbReference>
<dbReference type="EMBL" id="PVTQ01000005">
    <property type="protein sequence ID" value="PRY90311.1"/>
    <property type="molecule type" value="Genomic_DNA"/>
</dbReference>
<organism evidence="9 10">
    <name type="scientific">Donghicola tyrosinivorans</name>
    <dbReference type="NCBI Taxonomy" id="1652492"/>
    <lineage>
        <taxon>Bacteria</taxon>
        <taxon>Pseudomonadati</taxon>
        <taxon>Pseudomonadota</taxon>
        <taxon>Alphaproteobacteria</taxon>
        <taxon>Rhodobacterales</taxon>
        <taxon>Roseobacteraceae</taxon>
        <taxon>Donghicola</taxon>
    </lineage>
</organism>
<evidence type="ECO:0000313" key="10">
    <source>
        <dbReference type="Proteomes" id="UP000238392"/>
    </source>
</evidence>
<sequence>MKKATIAVTLIALGTAALAHGGVKNKDVMARMEVMKTIGDQMKIVGSMAKGQTAFDAAAANAALTEVAAQAAQIAPMFETQAEDPKSEALPIIWQQWDDFAKLASDTEIATEALIGSITTEADLAPALGKIGGTCKACHSKYRE</sequence>
<evidence type="ECO:0000313" key="9">
    <source>
        <dbReference type="EMBL" id="PRY90311.1"/>
    </source>
</evidence>
<keyword evidence="2 7" id="KW-0349">Heme</keyword>
<comment type="PTM">
    <text evidence="7">Binds 1 heme group per subunit.</text>
</comment>
<gene>
    <name evidence="9" type="ORF">CLV74_105294</name>
</gene>
<dbReference type="InterPro" id="IPR010980">
    <property type="entry name" value="Cyt_c/b562"/>
</dbReference>
<protein>
    <submittedName>
        <fullName evidence="9">Cytochrome c556</fullName>
    </submittedName>
</protein>
<dbReference type="GO" id="GO:0022900">
    <property type="term" value="P:electron transport chain"/>
    <property type="evidence" value="ECO:0007669"/>
    <property type="project" value="InterPro"/>
</dbReference>
<dbReference type="InterPro" id="IPR012127">
    <property type="entry name" value="Cyt_c_prime"/>
</dbReference>
<feature type="signal peptide" evidence="8">
    <location>
        <begin position="1"/>
        <end position="19"/>
    </location>
</feature>
<dbReference type="Proteomes" id="UP000238392">
    <property type="component" value="Unassembled WGS sequence"/>
</dbReference>
<dbReference type="InterPro" id="IPR002321">
    <property type="entry name" value="Cyt_c_II"/>
</dbReference>
<keyword evidence="5 6" id="KW-0408">Iron</keyword>
<keyword evidence="4" id="KW-0249">Electron transport</keyword>
<evidence type="ECO:0000256" key="7">
    <source>
        <dbReference type="PIRSR" id="PIRSR000027-2"/>
    </source>
</evidence>
<evidence type="ECO:0000256" key="6">
    <source>
        <dbReference type="PIRSR" id="PIRSR000027-1"/>
    </source>
</evidence>
<keyword evidence="1" id="KW-0813">Transport</keyword>
<feature type="binding site" description="axial binding residue" evidence="6">
    <location>
        <position position="139"/>
    </location>
    <ligand>
        <name>heme c</name>
        <dbReference type="ChEBI" id="CHEBI:61717"/>
    </ligand>
    <ligandPart>
        <name>Fe</name>
        <dbReference type="ChEBI" id="CHEBI:18248"/>
    </ligandPart>
</feature>
<keyword evidence="8" id="KW-0732">Signal</keyword>
<evidence type="ECO:0000256" key="4">
    <source>
        <dbReference type="ARBA" id="ARBA00022982"/>
    </source>
</evidence>
<dbReference type="OrthoDB" id="8115790at2"/>
<dbReference type="GO" id="GO:0005506">
    <property type="term" value="F:iron ion binding"/>
    <property type="evidence" value="ECO:0007669"/>
    <property type="project" value="InterPro"/>
</dbReference>
<evidence type="ECO:0000256" key="2">
    <source>
        <dbReference type="ARBA" id="ARBA00022617"/>
    </source>
</evidence>
<feature type="binding site" description="covalent" evidence="7">
    <location>
        <position position="135"/>
    </location>
    <ligand>
        <name>heme c</name>
        <dbReference type="ChEBI" id="CHEBI:61717"/>
    </ligand>
</feature>
<comment type="caution">
    <text evidence="9">The sequence shown here is derived from an EMBL/GenBank/DDBJ whole genome shotgun (WGS) entry which is preliminary data.</text>
</comment>
<keyword evidence="10" id="KW-1185">Reference proteome</keyword>
<dbReference type="GO" id="GO:0042597">
    <property type="term" value="C:periplasmic space"/>
    <property type="evidence" value="ECO:0007669"/>
    <property type="project" value="InterPro"/>
</dbReference>
<dbReference type="Pfam" id="PF01322">
    <property type="entry name" value="Cytochrom_C_2"/>
    <property type="match status" value="1"/>
</dbReference>